<dbReference type="EMBL" id="JBHMEA010000042">
    <property type="protein sequence ID" value="MFB9232731.1"/>
    <property type="molecule type" value="Genomic_DNA"/>
</dbReference>
<dbReference type="RefSeq" id="WP_213890414.1">
    <property type="nucleotide sequence ID" value="NZ_JAGFNU010000010.1"/>
</dbReference>
<evidence type="ECO:0000256" key="6">
    <source>
        <dbReference type="ARBA" id="ARBA00023136"/>
    </source>
</evidence>
<comment type="caution">
    <text evidence="8">The sequence shown here is derived from an EMBL/GenBank/DDBJ whole genome shotgun (WGS) entry which is preliminary data.</text>
</comment>
<keyword evidence="5" id="KW-1133">Transmembrane helix</keyword>
<keyword evidence="6" id="KW-0472">Membrane</keyword>
<keyword evidence="9" id="KW-1185">Reference proteome</keyword>
<organism evidence="8 9">
    <name type="scientific">Pseudohalocynthiibacter aestuariivivens</name>
    <dbReference type="NCBI Taxonomy" id="1591409"/>
    <lineage>
        <taxon>Bacteria</taxon>
        <taxon>Pseudomonadati</taxon>
        <taxon>Pseudomonadota</taxon>
        <taxon>Alphaproteobacteria</taxon>
        <taxon>Rhodobacterales</taxon>
        <taxon>Paracoccaceae</taxon>
        <taxon>Pseudohalocynthiibacter</taxon>
    </lineage>
</organism>
<dbReference type="Pfam" id="PF02472">
    <property type="entry name" value="ExbD"/>
    <property type="match status" value="1"/>
</dbReference>
<comment type="subcellular location">
    <subcellularLocation>
        <location evidence="1">Cell membrane</location>
        <topology evidence="1">Single-pass membrane protein</topology>
    </subcellularLocation>
    <subcellularLocation>
        <location evidence="7">Cell membrane</location>
        <topology evidence="7">Single-pass type II membrane protein</topology>
    </subcellularLocation>
</comment>
<evidence type="ECO:0000313" key="9">
    <source>
        <dbReference type="Proteomes" id="UP001589683"/>
    </source>
</evidence>
<evidence type="ECO:0000256" key="5">
    <source>
        <dbReference type="ARBA" id="ARBA00022989"/>
    </source>
</evidence>
<comment type="similarity">
    <text evidence="2 7">Belongs to the ExbD/TolR family.</text>
</comment>
<keyword evidence="7" id="KW-0813">Transport</keyword>
<accession>A0ABV5JGZ3</accession>
<reference evidence="8 9" key="1">
    <citation type="submission" date="2024-09" db="EMBL/GenBank/DDBJ databases">
        <authorList>
            <person name="Sun Q."/>
            <person name="Mori K."/>
        </authorList>
    </citation>
    <scope>NUCLEOTIDE SEQUENCE [LARGE SCALE GENOMIC DNA]</scope>
    <source>
        <strain evidence="8 9">CECT 8726</strain>
    </source>
</reference>
<keyword evidence="7" id="KW-0653">Protein transport</keyword>
<evidence type="ECO:0000256" key="4">
    <source>
        <dbReference type="ARBA" id="ARBA00022692"/>
    </source>
</evidence>
<protein>
    <submittedName>
        <fullName evidence="8">ExbD/TolR family protein</fullName>
    </submittedName>
</protein>
<sequence length="138" mass="14808">MKFPAPSLAAPRESIVPMINVVFLLLIFFLMTAQIAPPEPFEVTPPQVDAQDPAESSFTLYLGADEQLAYRDASGLQNALAALRADHATYCEKTPCPDGPPPVILRADATMPAERLASLLPHFKAAGIAQLQLITIAP</sequence>
<evidence type="ECO:0000256" key="1">
    <source>
        <dbReference type="ARBA" id="ARBA00004162"/>
    </source>
</evidence>
<dbReference type="PANTHER" id="PTHR30558">
    <property type="entry name" value="EXBD MEMBRANE COMPONENT OF PMF-DRIVEN MACROMOLECULE IMPORT SYSTEM"/>
    <property type="match status" value="1"/>
</dbReference>
<evidence type="ECO:0000256" key="2">
    <source>
        <dbReference type="ARBA" id="ARBA00005811"/>
    </source>
</evidence>
<keyword evidence="4 7" id="KW-0812">Transmembrane</keyword>
<dbReference type="Proteomes" id="UP001589683">
    <property type="component" value="Unassembled WGS sequence"/>
</dbReference>
<evidence type="ECO:0000313" key="8">
    <source>
        <dbReference type="EMBL" id="MFB9232731.1"/>
    </source>
</evidence>
<evidence type="ECO:0000256" key="3">
    <source>
        <dbReference type="ARBA" id="ARBA00022475"/>
    </source>
</evidence>
<proteinExistence type="inferred from homology"/>
<gene>
    <name evidence="8" type="ORF">ACFFUT_13135</name>
</gene>
<keyword evidence="3" id="KW-1003">Cell membrane</keyword>
<dbReference type="InterPro" id="IPR003400">
    <property type="entry name" value="ExbD"/>
</dbReference>
<evidence type="ECO:0000256" key="7">
    <source>
        <dbReference type="RuleBase" id="RU003879"/>
    </source>
</evidence>
<name>A0ABV5JGZ3_9RHOB</name>